<evidence type="ECO:0000259" key="1">
    <source>
        <dbReference type="SMART" id="SM01126"/>
    </source>
</evidence>
<dbReference type="NCBIfam" id="NF033547">
    <property type="entry name" value="transpos_IS1595"/>
    <property type="match status" value="1"/>
</dbReference>
<dbReference type="InterPro" id="IPR024445">
    <property type="entry name" value="Tnp_ISXO2-like"/>
</dbReference>
<organism evidence="2 3">
    <name type="scientific">Enorma phocaeensis</name>
    <dbReference type="NCBI Taxonomy" id="1871019"/>
    <lineage>
        <taxon>Bacteria</taxon>
        <taxon>Bacillati</taxon>
        <taxon>Actinomycetota</taxon>
        <taxon>Coriobacteriia</taxon>
        <taxon>Coriobacteriales</taxon>
        <taxon>Coriobacteriaceae</taxon>
        <taxon>Enorma</taxon>
    </lineage>
</organism>
<proteinExistence type="predicted"/>
<accession>A0A921ITF9</accession>
<dbReference type="AlphaFoldDB" id="A0A921ITF9"/>
<evidence type="ECO:0000313" key="2">
    <source>
        <dbReference type="EMBL" id="HJG37208.1"/>
    </source>
</evidence>
<dbReference type="Proteomes" id="UP000753256">
    <property type="component" value="Unassembled WGS sequence"/>
</dbReference>
<gene>
    <name evidence="2" type="ORF">K8V70_05025</name>
</gene>
<sequence length="323" mass="36223">MKRTNPYSGLVDGLAAGELDLLSAAVAERRLREEAGFGTLAEAAEAYRPEPACPSCGGTAPWRDGFEPSGVRRWRCPRCGARFTSLTGTVLEGCKKPLATWVDFIRLALFAVPLDACAAACRISHQTAWEWRHRLFAAVDGYQDRVVLRGRAWIDETYVNDTDLSRGYGQARKRGLSRQQICIAVGIDSRKEPVAVVCGHGKPSSARIRGALKAHIAEGSVLVHDRERAHGALVRENGLVDESYKADVRDPVYLEAMALVNNLCSWIKRYLWRFTGMDPKNLQSYLNLYVYLFRVKRDGERWPEIARVVRHLLMTDARFRSST</sequence>
<protein>
    <submittedName>
        <fullName evidence="2">IS1595 family transposase</fullName>
    </submittedName>
</protein>
<reference evidence="2" key="1">
    <citation type="journal article" date="2021" name="PeerJ">
        <title>Extensive microbial diversity within the chicken gut microbiome revealed by metagenomics and culture.</title>
        <authorList>
            <person name="Gilroy R."/>
            <person name="Ravi A."/>
            <person name="Getino M."/>
            <person name="Pursley I."/>
            <person name="Horton D.L."/>
            <person name="Alikhan N.F."/>
            <person name="Baker D."/>
            <person name="Gharbi K."/>
            <person name="Hall N."/>
            <person name="Watson M."/>
            <person name="Adriaenssens E.M."/>
            <person name="Foster-Nyarko E."/>
            <person name="Jarju S."/>
            <person name="Secka A."/>
            <person name="Antonio M."/>
            <person name="Oren A."/>
            <person name="Chaudhuri R.R."/>
            <person name="La Ragione R."/>
            <person name="Hildebrand F."/>
            <person name="Pallen M.J."/>
        </authorList>
    </citation>
    <scope>NUCLEOTIDE SEQUENCE</scope>
    <source>
        <strain evidence="2">ChiHjej13B12-9602</strain>
    </source>
</reference>
<reference evidence="2" key="2">
    <citation type="submission" date="2021-09" db="EMBL/GenBank/DDBJ databases">
        <authorList>
            <person name="Gilroy R."/>
        </authorList>
    </citation>
    <scope>NUCLEOTIDE SEQUENCE</scope>
    <source>
        <strain evidence="2">ChiHjej13B12-9602</strain>
    </source>
</reference>
<name>A0A921ITF9_9ACTN</name>
<dbReference type="SMART" id="SM01126">
    <property type="entry name" value="DDE_Tnp_IS1595"/>
    <property type="match status" value="1"/>
</dbReference>
<comment type="caution">
    <text evidence="2">The sequence shown here is derived from an EMBL/GenBank/DDBJ whole genome shotgun (WGS) entry which is preliminary data.</text>
</comment>
<dbReference type="EMBL" id="DYUZ01000021">
    <property type="protein sequence ID" value="HJG37208.1"/>
    <property type="molecule type" value="Genomic_DNA"/>
</dbReference>
<evidence type="ECO:0000313" key="3">
    <source>
        <dbReference type="Proteomes" id="UP000753256"/>
    </source>
</evidence>
<dbReference type="RefSeq" id="WP_273189834.1">
    <property type="nucleotide sequence ID" value="NZ_DYUZ01000021.1"/>
</dbReference>
<feature type="domain" description="ISXO2-like transposase" evidence="1">
    <location>
        <begin position="147"/>
        <end position="294"/>
    </location>
</feature>